<name>A0A8T1TW77_9STRA</name>
<dbReference type="OrthoDB" id="168245at2759"/>
<sequence length="70" mass="7870">MAKHIQPVPDAPTIDDSIQVKQLDPRRWARRAVPRDAAIVLALHMTFNEAVHVHDPVDTNEADRIVRAAI</sequence>
<reference evidence="1" key="1">
    <citation type="submission" date="2021-01" db="EMBL/GenBank/DDBJ databases">
        <title>Phytophthora aleatoria, a newly-described species from Pinus radiata is distinct from Phytophthora cactorum isolates based on comparative genomics.</title>
        <authorList>
            <person name="Mcdougal R."/>
            <person name="Panda P."/>
            <person name="Williams N."/>
            <person name="Studholme D.J."/>
        </authorList>
    </citation>
    <scope>NUCLEOTIDE SEQUENCE</scope>
    <source>
        <strain evidence="1">NZFS 3830</strain>
    </source>
</reference>
<gene>
    <name evidence="1" type="ORF">JG687_00015703</name>
</gene>
<dbReference type="AlphaFoldDB" id="A0A8T1TW77"/>
<proteinExistence type="predicted"/>
<organism evidence="1 2">
    <name type="scientific">Phytophthora cactorum</name>
    <dbReference type="NCBI Taxonomy" id="29920"/>
    <lineage>
        <taxon>Eukaryota</taxon>
        <taxon>Sar</taxon>
        <taxon>Stramenopiles</taxon>
        <taxon>Oomycota</taxon>
        <taxon>Peronosporomycetes</taxon>
        <taxon>Peronosporales</taxon>
        <taxon>Peronosporaceae</taxon>
        <taxon>Phytophthora</taxon>
    </lineage>
</organism>
<protein>
    <submittedName>
        <fullName evidence="1">Uncharacterized protein</fullName>
    </submittedName>
</protein>
<evidence type="ECO:0000313" key="1">
    <source>
        <dbReference type="EMBL" id="KAG6948074.1"/>
    </source>
</evidence>
<dbReference type="Proteomes" id="UP000688947">
    <property type="component" value="Unassembled WGS sequence"/>
</dbReference>
<dbReference type="EMBL" id="JAENGZ010001439">
    <property type="protein sequence ID" value="KAG6948074.1"/>
    <property type="molecule type" value="Genomic_DNA"/>
</dbReference>
<accession>A0A8T1TW77</accession>
<evidence type="ECO:0000313" key="2">
    <source>
        <dbReference type="Proteomes" id="UP000688947"/>
    </source>
</evidence>
<comment type="caution">
    <text evidence="1">The sequence shown here is derived from an EMBL/GenBank/DDBJ whole genome shotgun (WGS) entry which is preliminary data.</text>
</comment>